<dbReference type="RefSeq" id="WP_318595735.1">
    <property type="nucleotide sequence ID" value="NZ_JAWSTH010000005.1"/>
</dbReference>
<proteinExistence type="predicted"/>
<name>A0ABU4HL82_9ACTN</name>
<accession>A0ABU4HL82</accession>
<keyword evidence="3" id="KW-1185">Reference proteome</keyword>
<dbReference type="EMBL" id="JAWSTH010000005">
    <property type="protein sequence ID" value="MDW5593474.1"/>
    <property type="molecule type" value="Genomic_DNA"/>
</dbReference>
<evidence type="ECO:0008006" key="4">
    <source>
        <dbReference type="Google" id="ProtNLM"/>
    </source>
</evidence>
<feature type="chain" id="PRO_5045057078" description="Ig-like domain-containing protein" evidence="1">
    <location>
        <begin position="28"/>
        <end position="377"/>
    </location>
</feature>
<evidence type="ECO:0000313" key="3">
    <source>
        <dbReference type="Proteomes" id="UP001284601"/>
    </source>
</evidence>
<feature type="signal peptide" evidence="1">
    <location>
        <begin position="1"/>
        <end position="27"/>
    </location>
</feature>
<organism evidence="2 3">
    <name type="scientific">Conexibacter stalactiti</name>
    <dbReference type="NCBI Taxonomy" id="1940611"/>
    <lineage>
        <taxon>Bacteria</taxon>
        <taxon>Bacillati</taxon>
        <taxon>Actinomycetota</taxon>
        <taxon>Thermoleophilia</taxon>
        <taxon>Solirubrobacterales</taxon>
        <taxon>Conexibacteraceae</taxon>
        <taxon>Conexibacter</taxon>
    </lineage>
</organism>
<keyword evidence="1" id="KW-0732">Signal</keyword>
<reference evidence="2 3" key="2">
    <citation type="submission" date="2023-10" db="EMBL/GenBank/DDBJ databases">
        <authorList>
            <person name="Han X.F."/>
        </authorList>
    </citation>
    <scope>NUCLEOTIDE SEQUENCE [LARGE SCALE GENOMIC DNA]</scope>
    <source>
        <strain evidence="2 3">KCTC 39840</strain>
    </source>
</reference>
<evidence type="ECO:0000313" key="2">
    <source>
        <dbReference type="EMBL" id="MDW5593474.1"/>
    </source>
</evidence>
<gene>
    <name evidence="2" type="ORF">R7226_03940</name>
</gene>
<reference evidence="3" key="1">
    <citation type="submission" date="2023-07" db="EMBL/GenBank/DDBJ databases">
        <title>Conexibacter stalactiti sp. nov., isolated from stalactites in a lava cave and emended description of the genus Conexibacter.</title>
        <authorList>
            <person name="Lee S.D."/>
        </authorList>
    </citation>
    <scope>NUCLEOTIDE SEQUENCE [LARGE SCALE GENOMIC DNA]</scope>
    <source>
        <strain evidence="3">KCTC 39840</strain>
    </source>
</reference>
<dbReference type="Proteomes" id="UP001284601">
    <property type="component" value="Unassembled WGS sequence"/>
</dbReference>
<evidence type="ECO:0000256" key="1">
    <source>
        <dbReference type="SAM" id="SignalP"/>
    </source>
</evidence>
<comment type="caution">
    <text evidence="2">The sequence shown here is derived from an EMBL/GenBank/DDBJ whole genome shotgun (WGS) entry which is preliminary data.</text>
</comment>
<sequence>MRQIRGFGTLVGVVATSAAVASTAATAQLPVGPPINFVKPIAIELGTYEVLPLRAPDPRGGLPWGMATYSGKPRDGGEFRCSDFGRLQGGRIGIVTAENTFRPYEPAGGLDTRCGGVNPRTGQSGYMVRAVPETLPANCDVPSTPSPAIRCSDPTGPFRTVISGELGPGILSATTTVGGRERRVPLTPNGEFITVFDGTYTETTLPAIHLVVSTCGANARFDLSGRGMVKDGCRATMDFPADQPVRESAASRRARRAPRVSAHLRVIERRGAASTRRFTARLTVPITVRVLSEGYAYELSGPTGKDCRARTTRSAGEDYVSNYRQIAGKRYDAPIMPLRGRWCPGRYELTFFFVRQTGSTPGRLLRKQIATTSFTVT</sequence>
<protein>
    <recommendedName>
        <fullName evidence="4">Ig-like domain-containing protein</fullName>
    </recommendedName>
</protein>